<reference evidence="1" key="1">
    <citation type="submission" date="2024-02" db="EMBL/GenBank/DDBJ databases">
        <title>Metagenome Assembled Genome of Zalaria obscura JY119.</title>
        <authorList>
            <person name="Vighnesh L."/>
            <person name="Jagadeeshwari U."/>
            <person name="Venkata Ramana C."/>
            <person name="Sasikala C."/>
        </authorList>
    </citation>
    <scope>NUCLEOTIDE SEQUENCE</scope>
    <source>
        <strain evidence="1">JY119</strain>
    </source>
</reference>
<dbReference type="Proteomes" id="UP001320706">
    <property type="component" value="Unassembled WGS sequence"/>
</dbReference>
<keyword evidence="2" id="KW-1185">Reference proteome</keyword>
<accession>A0ACC3SJA2</accession>
<proteinExistence type="predicted"/>
<comment type="caution">
    <text evidence="1">The sequence shown here is derived from an EMBL/GenBank/DDBJ whole genome shotgun (WGS) entry which is preliminary data.</text>
</comment>
<sequence length="1180" mass="128189">MEADQNRNHAPSSPGLSRDMPPPRSHNEPPQSPPKQSAPIAVPQSARVASEPSTSSVSPSASTPSRTPPRRPTLLSRNDSERGSNGEPTRQSRRNSWMTSISSKFSSSNQAPQSPGLPSPPQTSRPQINGTNAGTSPTTAKERITSPPPNGQKAEAEELQPYVPQKPKEATSSFFSSITRRLSTSSQGGLTGRPIENGGVCPRRVLNVDFNRERCLVPELDSAKLRRVSFSVDVEIAGGPRYKDDDDTATKQKKNKDKKIKERAEGEALKHPQAVAETKEKDGSNTKETALESVPEADSEKPQSGEGDAKEVNHRKEKKKRSEEERKERKERRRRKAEEDGSIPVELTREDSTNIPKSLGSTPSASGTVTPRPQDRPTTDPVRVYRRCCQLRESPILKRITEQLMSPTCTMSSDPGVVTCLDLTGSRMQLADVITLGDWLAIVPVKRLLLEDADLTDEGVRVILAGLLAAKKPEPTKRRTNGKCSPRLNEERSGIVEKVTLKNNPKITKVGWKHIACFIYMCRSVKAIDLSMIKFPSTIPPSTCTPTKPPERAPVTTGQPVDAAETMYKALAGRRGGARLEELIMAECGLDAKQIRKIVDGATMCGITRLSLASNHLDDEGFEHILHYVRSGVCQIIDLGGNDLRGRLGLLADALTHNPNCPVWGLSLAGCNIDTSALKLLFPALSALPNFRFLDLSHNTELFEGSNSALHLLRRYIPKMQHLKRLHLMDVGLTAQSAIALAEVLPEGPVLAHLNILENAPLTALVNQTDAGSQEEACALYAALMAAVRVPHVDTNEVVKALAKQVVAYCLRNMDLVTIPDASTTPEAATLTKPHGVADPKEVTVPDVLLHLVGHVEGFHENHDLDDPAPDEDYIVGGTGVVKALQYCLGEKAFEIRRGSFPRSGTVTPSREESAGMEQQRKGKAKEMSKNLLGSARKIRARLQPALVKEAANGDEMAYRRLLFLDQTLQGMIQRFEDEYPETRLAPPSPKHPASVSSSLGSVPSSQLPESSVATLATETSALSMDSDPEDDIRPRGFSRHNSDVSLAGRALALEEGRIHRLGQQARRDVLNAPSASNSRPGSAAGPGAEAEAAAAAAASEAIAPHLSELSEKLENISGEELKGVVERDGWQGLLEQLGANFEELRQLQEKDPQGWEQFKESQLKARANIGRLDEAPTGV</sequence>
<evidence type="ECO:0000313" key="1">
    <source>
        <dbReference type="EMBL" id="KAK8215370.1"/>
    </source>
</evidence>
<protein>
    <submittedName>
        <fullName evidence="1">Microtubules assembly and stabilization protein</fullName>
    </submittedName>
</protein>
<organism evidence="1 2">
    <name type="scientific">Zalaria obscura</name>
    <dbReference type="NCBI Taxonomy" id="2024903"/>
    <lineage>
        <taxon>Eukaryota</taxon>
        <taxon>Fungi</taxon>
        <taxon>Dikarya</taxon>
        <taxon>Ascomycota</taxon>
        <taxon>Pezizomycotina</taxon>
        <taxon>Dothideomycetes</taxon>
        <taxon>Dothideomycetidae</taxon>
        <taxon>Dothideales</taxon>
        <taxon>Zalariaceae</taxon>
        <taxon>Zalaria</taxon>
    </lineage>
</organism>
<gene>
    <name evidence="1" type="primary">MHP1</name>
    <name evidence="1" type="ORF">M8818_001991</name>
</gene>
<evidence type="ECO:0000313" key="2">
    <source>
        <dbReference type="Proteomes" id="UP001320706"/>
    </source>
</evidence>
<name>A0ACC3SJA2_9PEZI</name>
<dbReference type="EMBL" id="JAMKPW020000008">
    <property type="protein sequence ID" value="KAK8215370.1"/>
    <property type="molecule type" value="Genomic_DNA"/>
</dbReference>